<dbReference type="AlphaFoldDB" id="A0A0R2KHG5"/>
<dbReference type="PROSITE" id="PS51482">
    <property type="entry name" value="DEGV"/>
    <property type="match status" value="1"/>
</dbReference>
<evidence type="ECO:0000313" key="3">
    <source>
        <dbReference type="Proteomes" id="UP000051500"/>
    </source>
</evidence>
<gene>
    <name evidence="2" type="ORF">IV53_GL000751</name>
</gene>
<dbReference type="GO" id="GO:0008289">
    <property type="term" value="F:lipid binding"/>
    <property type="evidence" value="ECO:0007669"/>
    <property type="project" value="UniProtKB-KW"/>
</dbReference>
<evidence type="ECO:0000313" key="2">
    <source>
        <dbReference type="EMBL" id="KRN88783.1"/>
    </source>
</evidence>
<dbReference type="NCBIfam" id="TIGR00762">
    <property type="entry name" value="DegV"/>
    <property type="match status" value="1"/>
</dbReference>
<dbReference type="PANTHER" id="PTHR33434:SF8">
    <property type="entry name" value="DEGV DOMAIN-CONTAINING PROTEIN SPR1019"/>
    <property type="match status" value="1"/>
</dbReference>
<accession>A0A0R2KHG5</accession>
<dbReference type="InterPro" id="IPR003797">
    <property type="entry name" value="DegV"/>
</dbReference>
<dbReference type="Gene3D" id="3.40.50.10170">
    <property type="match status" value="1"/>
</dbReference>
<keyword evidence="1" id="KW-0446">Lipid-binding</keyword>
<dbReference type="RefSeq" id="WP_027107191.1">
    <property type="nucleotide sequence ID" value="NZ_JQBZ01000025.1"/>
</dbReference>
<dbReference type="STRING" id="1122146.IV53_GL000751"/>
<dbReference type="PANTHER" id="PTHR33434">
    <property type="entry name" value="DEGV DOMAIN-CONTAINING PROTEIN DR_1986-RELATED"/>
    <property type="match status" value="1"/>
</dbReference>
<dbReference type="Pfam" id="PF02645">
    <property type="entry name" value="DegV"/>
    <property type="match status" value="1"/>
</dbReference>
<organism evidence="2 3">
    <name type="scientific">Ligilactobacillus ceti DSM 22408</name>
    <dbReference type="NCBI Taxonomy" id="1122146"/>
    <lineage>
        <taxon>Bacteria</taxon>
        <taxon>Bacillati</taxon>
        <taxon>Bacillota</taxon>
        <taxon>Bacilli</taxon>
        <taxon>Lactobacillales</taxon>
        <taxon>Lactobacillaceae</taxon>
        <taxon>Ligilactobacillus</taxon>
    </lineage>
</organism>
<comment type="caution">
    <text evidence="2">The sequence shown here is derived from an EMBL/GenBank/DDBJ whole genome shotgun (WGS) entry which is preliminary data.</text>
</comment>
<dbReference type="OrthoDB" id="5429275at2"/>
<keyword evidence="3" id="KW-1185">Reference proteome</keyword>
<sequence length="281" mass="30303">MTKKFKIVTDSSVLLTPEEITQYDIKIVPLTVELNGQTYRDGENISRADLLAALQNDQQPKTSQPALGSFVDTFTELTADGSPVIAIVLSDHLSGTYASAQMAAEMVAGDITIINSMNADRGLAFQVLAAAQDAQAGKSLAEIKAHLQDVHERTLTDVFVAQMGSLVASGRISNFAGHISKLLNIKLVTHLTDGKLSMIAKGRSNKTFYKRCQAIAEESKGREIAEIALSHVGCDEKYLTTLKEYLLSNQDPNTPCSTELTSSVIMSHVGLNGNGVTILYK</sequence>
<dbReference type="EMBL" id="JQBZ01000025">
    <property type="protein sequence ID" value="KRN88783.1"/>
    <property type="molecule type" value="Genomic_DNA"/>
</dbReference>
<dbReference type="Proteomes" id="UP000051500">
    <property type="component" value="Unassembled WGS sequence"/>
</dbReference>
<proteinExistence type="predicted"/>
<protein>
    <submittedName>
        <fullName evidence="2">DegV family protein</fullName>
    </submittedName>
</protein>
<dbReference type="InterPro" id="IPR043168">
    <property type="entry name" value="DegV_C"/>
</dbReference>
<dbReference type="PATRIC" id="fig|1122146.4.peg.781"/>
<reference evidence="2 3" key="1">
    <citation type="journal article" date="2015" name="Genome Announc.">
        <title>Expanding the biotechnology potential of lactobacilli through comparative genomics of 213 strains and associated genera.</title>
        <authorList>
            <person name="Sun Z."/>
            <person name="Harris H.M."/>
            <person name="McCann A."/>
            <person name="Guo C."/>
            <person name="Argimon S."/>
            <person name="Zhang W."/>
            <person name="Yang X."/>
            <person name="Jeffery I.B."/>
            <person name="Cooney J.C."/>
            <person name="Kagawa T.F."/>
            <person name="Liu W."/>
            <person name="Song Y."/>
            <person name="Salvetti E."/>
            <person name="Wrobel A."/>
            <person name="Rasinkangas P."/>
            <person name="Parkhill J."/>
            <person name="Rea M.C."/>
            <person name="O'Sullivan O."/>
            <person name="Ritari J."/>
            <person name="Douillard F.P."/>
            <person name="Paul Ross R."/>
            <person name="Yang R."/>
            <person name="Briner A.E."/>
            <person name="Felis G.E."/>
            <person name="de Vos W.M."/>
            <person name="Barrangou R."/>
            <person name="Klaenhammer T.R."/>
            <person name="Caufield P.W."/>
            <person name="Cui Y."/>
            <person name="Zhang H."/>
            <person name="O'Toole P.W."/>
        </authorList>
    </citation>
    <scope>NUCLEOTIDE SEQUENCE [LARGE SCALE GENOMIC DNA]</scope>
    <source>
        <strain evidence="2 3">DSM 22408</strain>
    </source>
</reference>
<dbReference type="eggNOG" id="COG1307">
    <property type="taxonomic scope" value="Bacteria"/>
</dbReference>
<dbReference type="SUPFAM" id="SSF82549">
    <property type="entry name" value="DAK1/DegV-like"/>
    <property type="match status" value="1"/>
</dbReference>
<dbReference type="InterPro" id="IPR050270">
    <property type="entry name" value="DegV_domain_contain"/>
</dbReference>
<dbReference type="Gene3D" id="3.30.1180.10">
    <property type="match status" value="1"/>
</dbReference>
<evidence type="ECO:0000256" key="1">
    <source>
        <dbReference type="ARBA" id="ARBA00023121"/>
    </source>
</evidence>
<name>A0A0R2KHG5_9LACO</name>